<protein>
    <submittedName>
        <fullName evidence="10">ATP-binding cassette, subfamily B/ATP-binding cassette, subfamily C, LapB</fullName>
    </submittedName>
</protein>
<dbReference type="InterPro" id="IPR011527">
    <property type="entry name" value="ABC1_TM_dom"/>
</dbReference>
<feature type="transmembrane region" description="Helical" evidence="7">
    <location>
        <begin position="412"/>
        <end position="434"/>
    </location>
</feature>
<dbReference type="PROSITE" id="PS50893">
    <property type="entry name" value="ABC_TRANSPORTER_2"/>
    <property type="match status" value="1"/>
</dbReference>
<dbReference type="PANTHER" id="PTHR43394:SF1">
    <property type="entry name" value="ATP-BINDING CASSETTE SUB-FAMILY B MEMBER 10, MITOCHONDRIAL"/>
    <property type="match status" value="1"/>
</dbReference>
<dbReference type="RefSeq" id="WP_076483100.1">
    <property type="nucleotide sequence ID" value="NZ_FTOG01000001.1"/>
</dbReference>
<evidence type="ECO:0000313" key="10">
    <source>
        <dbReference type="EMBL" id="SIS41954.1"/>
    </source>
</evidence>
<dbReference type="GO" id="GO:0016887">
    <property type="term" value="F:ATP hydrolysis activity"/>
    <property type="evidence" value="ECO:0007669"/>
    <property type="project" value="InterPro"/>
</dbReference>
<evidence type="ECO:0000256" key="4">
    <source>
        <dbReference type="ARBA" id="ARBA00022840"/>
    </source>
</evidence>
<gene>
    <name evidence="10" type="ORF">SAMN05421580_101118</name>
</gene>
<evidence type="ECO:0000259" key="9">
    <source>
        <dbReference type="PROSITE" id="PS50929"/>
    </source>
</evidence>
<dbReference type="Proteomes" id="UP000186221">
    <property type="component" value="Unassembled WGS sequence"/>
</dbReference>
<comment type="subcellular location">
    <subcellularLocation>
        <location evidence="1">Cell membrane</location>
        <topology evidence="1">Multi-pass membrane protein</topology>
    </subcellularLocation>
</comment>
<feature type="transmembrane region" description="Helical" evidence="7">
    <location>
        <begin position="303"/>
        <end position="326"/>
    </location>
</feature>
<feature type="transmembrane region" description="Helical" evidence="7">
    <location>
        <begin position="196"/>
        <end position="221"/>
    </location>
</feature>
<dbReference type="InterPro" id="IPR036640">
    <property type="entry name" value="ABC1_TM_sf"/>
</dbReference>
<dbReference type="PANTHER" id="PTHR43394">
    <property type="entry name" value="ATP-DEPENDENT PERMEASE MDL1, MITOCHONDRIAL"/>
    <property type="match status" value="1"/>
</dbReference>
<dbReference type="SMART" id="SM00382">
    <property type="entry name" value="AAA"/>
    <property type="match status" value="1"/>
</dbReference>
<accession>A0A1N7IY31</accession>
<dbReference type="SUPFAM" id="SSF52540">
    <property type="entry name" value="P-loop containing nucleoside triphosphate hydrolases"/>
    <property type="match status" value="1"/>
</dbReference>
<proteinExistence type="predicted"/>
<dbReference type="OrthoDB" id="5288404at2"/>
<dbReference type="InterPro" id="IPR027417">
    <property type="entry name" value="P-loop_NTPase"/>
</dbReference>
<dbReference type="SUPFAM" id="SSF90123">
    <property type="entry name" value="ABC transporter transmembrane region"/>
    <property type="match status" value="1"/>
</dbReference>
<keyword evidence="3" id="KW-0547">Nucleotide-binding</keyword>
<dbReference type="InterPro" id="IPR003593">
    <property type="entry name" value="AAA+_ATPase"/>
</dbReference>
<name>A0A1N7IY31_9RHOB</name>
<keyword evidence="5 7" id="KW-1133">Transmembrane helix</keyword>
<dbReference type="Pfam" id="PF00005">
    <property type="entry name" value="ABC_tran"/>
    <property type="match status" value="1"/>
</dbReference>
<feature type="transmembrane region" description="Helical" evidence="7">
    <location>
        <begin position="227"/>
        <end position="247"/>
    </location>
</feature>
<dbReference type="GO" id="GO:0015421">
    <property type="term" value="F:ABC-type oligopeptide transporter activity"/>
    <property type="evidence" value="ECO:0007669"/>
    <property type="project" value="TreeGrafter"/>
</dbReference>
<dbReference type="PROSITE" id="PS50929">
    <property type="entry name" value="ABC_TM1F"/>
    <property type="match status" value="1"/>
</dbReference>
<reference evidence="11" key="1">
    <citation type="submission" date="2017-01" db="EMBL/GenBank/DDBJ databases">
        <authorList>
            <person name="Varghese N."/>
            <person name="Submissions S."/>
        </authorList>
    </citation>
    <scope>NUCLEOTIDE SEQUENCE [LARGE SCALE GENOMIC DNA]</scope>
    <source>
        <strain evidence="11">DSM 19945</strain>
    </source>
</reference>
<dbReference type="InterPro" id="IPR003439">
    <property type="entry name" value="ABC_transporter-like_ATP-bd"/>
</dbReference>
<evidence type="ECO:0000259" key="8">
    <source>
        <dbReference type="PROSITE" id="PS50893"/>
    </source>
</evidence>
<dbReference type="GO" id="GO:0005886">
    <property type="term" value="C:plasma membrane"/>
    <property type="evidence" value="ECO:0007669"/>
    <property type="project" value="UniProtKB-SubCell"/>
</dbReference>
<evidence type="ECO:0000313" key="11">
    <source>
        <dbReference type="Proteomes" id="UP000186221"/>
    </source>
</evidence>
<dbReference type="Gene3D" id="1.20.1560.10">
    <property type="entry name" value="ABC transporter type 1, transmembrane domain"/>
    <property type="match status" value="1"/>
</dbReference>
<evidence type="ECO:0000256" key="7">
    <source>
        <dbReference type="SAM" id="Phobius"/>
    </source>
</evidence>
<evidence type="ECO:0000256" key="2">
    <source>
        <dbReference type="ARBA" id="ARBA00022692"/>
    </source>
</evidence>
<keyword evidence="6 7" id="KW-0472">Membrane</keyword>
<evidence type="ECO:0000256" key="5">
    <source>
        <dbReference type="ARBA" id="ARBA00022989"/>
    </source>
</evidence>
<dbReference type="InterPro" id="IPR039421">
    <property type="entry name" value="Type_1_exporter"/>
</dbReference>
<dbReference type="EMBL" id="FTOG01000001">
    <property type="protein sequence ID" value="SIS41954.1"/>
    <property type="molecule type" value="Genomic_DNA"/>
</dbReference>
<feature type="domain" description="ABC transporter" evidence="8">
    <location>
        <begin position="510"/>
        <end position="738"/>
    </location>
</feature>
<dbReference type="Gene3D" id="3.40.50.300">
    <property type="entry name" value="P-loop containing nucleotide triphosphate hydrolases"/>
    <property type="match status" value="1"/>
</dbReference>
<keyword evidence="2 7" id="KW-0812">Transmembrane</keyword>
<feature type="transmembrane region" description="Helical" evidence="7">
    <location>
        <begin position="332"/>
        <end position="350"/>
    </location>
</feature>
<keyword evidence="4 10" id="KW-0067">ATP-binding</keyword>
<feature type="domain" description="ABC transmembrane type-1" evidence="9">
    <location>
        <begin position="196"/>
        <end position="475"/>
    </location>
</feature>
<dbReference type="Pfam" id="PF00664">
    <property type="entry name" value="ABC_membrane"/>
    <property type="match status" value="1"/>
</dbReference>
<keyword evidence="11" id="KW-1185">Reference proteome</keyword>
<evidence type="ECO:0000256" key="3">
    <source>
        <dbReference type="ARBA" id="ARBA00022741"/>
    </source>
</evidence>
<dbReference type="AlphaFoldDB" id="A0A1N7IY31"/>
<organism evidence="10 11">
    <name type="scientific">Rhodobacter aestuarii</name>
    <dbReference type="NCBI Taxonomy" id="453582"/>
    <lineage>
        <taxon>Bacteria</taxon>
        <taxon>Pseudomonadati</taxon>
        <taxon>Pseudomonadota</taxon>
        <taxon>Alphaproteobacteria</taxon>
        <taxon>Rhodobacterales</taxon>
        <taxon>Rhodobacter group</taxon>
        <taxon>Rhodobacter</taxon>
    </lineage>
</organism>
<dbReference type="STRING" id="453582.SAMN05421580_101118"/>
<dbReference type="GO" id="GO:0005524">
    <property type="term" value="F:ATP binding"/>
    <property type="evidence" value="ECO:0007669"/>
    <property type="project" value="UniProtKB-KW"/>
</dbReference>
<sequence>MRDLPLDMLAQLRHGAPSEPKLGHAESAAQLFYARLKGADWHVTPDAEPLALCFCMLVLRLKPTLHPRSLAAIINASADHGFDRMALVNTMAALGYRYDRVRLMLTDLDIRVLPALIVGRDGQALVYYRDGDDIALFDGATRQLVDPTQYRQEVEVYLFSRLNPDDLATSQTRREATQQAWFLSLFSRFWPHLRSVVLMGISLNLLALLVPALILAVYAFVIDSGQIAPLQYLAAGAALLLGFEFTLRRLRSRVLTWMMARLDYLVGVSSYDKLLGLSAEALNTAGVSSQIARIKTFEAVRDFLCGPLILSAIELPVTVLALVALFWIGGTLAVPILVAIIVLVAITLIARRGIAVRIRQSAVEGSKMQQFILDTFTRLESIRLDGLAGIWMDRFLHLSGREQFAMLRMSRLAATAEILAHLTVGLATLGLLFIGTKQIWAGELAAGALIAAMMLQLRALAPLHAIVGMLPRIEQLRNAIEQIDRLMDMSEEIDLNDHEEVNAAALNGQIRIRNVSLRYGPKVPAVLSGFSIDIAEGEVIGITGGNGSGKSTLLKLPLGLSTPQLGAVQLGGFDIRQFNAAELRERVAYFPQTVDLFSGTLADNLRIAMPIARNADLEAALEEAGALNQLRSLPDGLQTVVDPARLSASQPLLRERIGLARALLRPAQVLLIDERPAMALLAGLDRDIERVLKQSRGHKTTLFVSSRTDFLRLADRVIAMTGDGRAQVGPLDKIMRTA</sequence>
<evidence type="ECO:0000256" key="1">
    <source>
        <dbReference type="ARBA" id="ARBA00004651"/>
    </source>
</evidence>
<evidence type="ECO:0000256" key="6">
    <source>
        <dbReference type="ARBA" id="ARBA00023136"/>
    </source>
</evidence>